<evidence type="ECO:0000256" key="4">
    <source>
        <dbReference type="RuleBase" id="RU000363"/>
    </source>
</evidence>
<dbReference type="STRING" id="742152.A0A2H3JTC0"/>
<dbReference type="InterPro" id="IPR020904">
    <property type="entry name" value="Sc_DH/Rdtase_CS"/>
</dbReference>
<comment type="similarity">
    <text evidence="1 4">Belongs to the short-chain dehydrogenases/reductases (SDR) family.</text>
</comment>
<dbReference type="EMBL" id="KB468113">
    <property type="protein sequence ID" value="PCH41078.1"/>
    <property type="molecule type" value="Genomic_DNA"/>
</dbReference>
<dbReference type="PANTHER" id="PTHR43008">
    <property type="entry name" value="BENZIL REDUCTASE"/>
    <property type="match status" value="1"/>
</dbReference>
<evidence type="ECO:0000256" key="1">
    <source>
        <dbReference type="ARBA" id="ARBA00006484"/>
    </source>
</evidence>
<dbReference type="PANTHER" id="PTHR43008:SF8">
    <property type="entry name" value="BENZIL REDUCTASE ((S)-BENZOIN FORMING) IRC24"/>
    <property type="match status" value="1"/>
</dbReference>
<dbReference type="Proteomes" id="UP000218811">
    <property type="component" value="Unassembled WGS sequence"/>
</dbReference>
<evidence type="ECO:0000313" key="7">
    <source>
        <dbReference type="Proteomes" id="UP000218811"/>
    </source>
</evidence>
<gene>
    <name evidence="6" type="ORF">WOLCODRAFT_131686</name>
</gene>
<feature type="domain" description="Ketoreductase" evidence="5">
    <location>
        <begin position="5"/>
        <end position="190"/>
    </location>
</feature>
<dbReference type="AlphaFoldDB" id="A0A2H3JTC0"/>
<keyword evidence="3" id="KW-0560">Oxidoreductase</keyword>
<reference evidence="6 7" key="1">
    <citation type="journal article" date="2012" name="Science">
        <title>The Paleozoic origin of enzymatic lignin decomposition reconstructed from 31 fungal genomes.</title>
        <authorList>
            <person name="Floudas D."/>
            <person name="Binder M."/>
            <person name="Riley R."/>
            <person name="Barry K."/>
            <person name="Blanchette R.A."/>
            <person name="Henrissat B."/>
            <person name="Martinez A.T."/>
            <person name="Otillar R."/>
            <person name="Spatafora J.W."/>
            <person name="Yadav J.S."/>
            <person name="Aerts A."/>
            <person name="Benoit I."/>
            <person name="Boyd A."/>
            <person name="Carlson A."/>
            <person name="Copeland A."/>
            <person name="Coutinho P.M."/>
            <person name="de Vries R.P."/>
            <person name="Ferreira P."/>
            <person name="Findley K."/>
            <person name="Foster B."/>
            <person name="Gaskell J."/>
            <person name="Glotzer D."/>
            <person name="Gorecki P."/>
            <person name="Heitman J."/>
            <person name="Hesse C."/>
            <person name="Hori C."/>
            <person name="Igarashi K."/>
            <person name="Jurgens J.A."/>
            <person name="Kallen N."/>
            <person name="Kersten P."/>
            <person name="Kohler A."/>
            <person name="Kuees U."/>
            <person name="Kumar T.K.A."/>
            <person name="Kuo A."/>
            <person name="LaButti K."/>
            <person name="Larrondo L.F."/>
            <person name="Lindquist E."/>
            <person name="Ling A."/>
            <person name="Lombard V."/>
            <person name="Lucas S."/>
            <person name="Lundell T."/>
            <person name="Martin R."/>
            <person name="McLaughlin D.J."/>
            <person name="Morgenstern I."/>
            <person name="Morin E."/>
            <person name="Murat C."/>
            <person name="Nagy L.G."/>
            <person name="Nolan M."/>
            <person name="Ohm R.A."/>
            <person name="Patyshakuliyeva A."/>
            <person name="Rokas A."/>
            <person name="Ruiz-Duenas F.J."/>
            <person name="Sabat G."/>
            <person name="Salamov A."/>
            <person name="Samejima M."/>
            <person name="Schmutz J."/>
            <person name="Slot J.C."/>
            <person name="St John F."/>
            <person name="Stenlid J."/>
            <person name="Sun H."/>
            <person name="Sun S."/>
            <person name="Syed K."/>
            <person name="Tsang A."/>
            <person name="Wiebenga A."/>
            <person name="Young D."/>
            <person name="Pisabarro A."/>
            <person name="Eastwood D.C."/>
            <person name="Martin F."/>
            <person name="Cullen D."/>
            <person name="Grigoriev I.V."/>
            <person name="Hibbett D.S."/>
        </authorList>
    </citation>
    <scope>NUCLEOTIDE SEQUENCE [LARGE SCALE GENOMIC DNA]</scope>
    <source>
        <strain evidence="6 7">MD-104</strain>
    </source>
</reference>
<dbReference type="PROSITE" id="PS00061">
    <property type="entry name" value="ADH_SHORT"/>
    <property type="match status" value="1"/>
</dbReference>
<organism evidence="6 7">
    <name type="scientific">Wolfiporia cocos (strain MD-104)</name>
    <name type="common">Brown rot fungus</name>
    <dbReference type="NCBI Taxonomy" id="742152"/>
    <lineage>
        <taxon>Eukaryota</taxon>
        <taxon>Fungi</taxon>
        <taxon>Dikarya</taxon>
        <taxon>Basidiomycota</taxon>
        <taxon>Agaricomycotina</taxon>
        <taxon>Agaricomycetes</taxon>
        <taxon>Polyporales</taxon>
        <taxon>Phaeolaceae</taxon>
        <taxon>Wolfiporia</taxon>
    </lineage>
</organism>
<dbReference type="InterPro" id="IPR002347">
    <property type="entry name" value="SDR_fam"/>
</dbReference>
<dbReference type="OrthoDB" id="9876299at2759"/>
<keyword evidence="2" id="KW-0521">NADP</keyword>
<sequence length="259" mass="27539">MPRRPTVIITGASKGLGLAAAKILLTEYNANVVALSRTDTLELVELCQAHADALLVVKGDVTDATVVSHTVASAIKVYGHIDALILNAAVVTPLGRIADEEISLDAWKAHFDVNFFSLVTAVRAALPALRASDLGGRVVFVSSGSATKGTPTMGPYNASKAAMNSLCRTLAEEEPDVTCVAMRPGTVDTQMQIQLRELGATALDEKVHAMFMNLHTGKKLLKSEDAGYVVASLSLKSPKSMSGQFVSWDADDLKDFRRA</sequence>
<dbReference type="PRINTS" id="PR00080">
    <property type="entry name" value="SDRFAMILY"/>
</dbReference>
<dbReference type="OMA" id="SHVDEWR"/>
<protein>
    <submittedName>
        <fullName evidence="6">Short-chain dehydrogenase</fullName>
    </submittedName>
</protein>
<accession>A0A2H3JTC0</accession>
<dbReference type="PRINTS" id="PR00081">
    <property type="entry name" value="GDHRDH"/>
</dbReference>
<evidence type="ECO:0000256" key="2">
    <source>
        <dbReference type="ARBA" id="ARBA00022857"/>
    </source>
</evidence>
<evidence type="ECO:0000256" key="3">
    <source>
        <dbReference type="ARBA" id="ARBA00023002"/>
    </source>
</evidence>
<proteinExistence type="inferred from homology"/>
<dbReference type="Gene3D" id="3.40.50.720">
    <property type="entry name" value="NAD(P)-binding Rossmann-like Domain"/>
    <property type="match status" value="1"/>
</dbReference>
<name>A0A2H3JTC0_WOLCO</name>
<keyword evidence="7" id="KW-1185">Reference proteome</keyword>
<evidence type="ECO:0000313" key="6">
    <source>
        <dbReference type="EMBL" id="PCH41078.1"/>
    </source>
</evidence>
<dbReference type="FunFam" id="3.40.50.720:FF:000281">
    <property type="entry name" value="Uncharacterized oxidoreductase YIR035C"/>
    <property type="match status" value="1"/>
</dbReference>
<evidence type="ECO:0000259" key="5">
    <source>
        <dbReference type="SMART" id="SM00822"/>
    </source>
</evidence>
<dbReference type="InterPro" id="IPR057326">
    <property type="entry name" value="KR_dom"/>
</dbReference>
<dbReference type="GO" id="GO:0050664">
    <property type="term" value="F:oxidoreductase activity, acting on NAD(P)H, oxygen as acceptor"/>
    <property type="evidence" value="ECO:0007669"/>
    <property type="project" value="TreeGrafter"/>
</dbReference>
<dbReference type="Pfam" id="PF00106">
    <property type="entry name" value="adh_short"/>
    <property type="match status" value="1"/>
</dbReference>
<dbReference type="InterPro" id="IPR036291">
    <property type="entry name" value="NAD(P)-bd_dom_sf"/>
</dbReference>
<dbReference type="SMART" id="SM00822">
    <property type="entry name" value="PKS_KR"/>
    <property type="match status" value="1"/>
</dbReference>
<dbReference type="SUPFAM" id="SSF51735">
    <property type="entry name" value="NAD(P)-binding Rossmann-fold domains"/>
    <property type="match status" value="1"/>
</dbReference>